<proteinExistence type="predicted"/>
<evidence type="ECO:0000256" key="2">
    <source>
        <dbReference type="PROSITE-ProRule" id="PRU00708"/>
    </source>
</evidence>
<dbReference type="InterPro" id="IPR046848">
    <property type="entry name" value="E_motif"/>
</dbReference>
<dbReference type="Gramene" id="KVI07039">
    <property type="protein sequence ID" value="KVI07039"/>
    <property type="gene ID" value="Ccrd_014602"/>
</dbReference>
<keyword evidence="5" id="KW-1185">Reference proteome</keyword>
<dbReference type="Pfam" id="PF01535">
    <property type="entry name" value="PPR"/>
    <property type="match status" value="4"/>
</dbReference>
<gene>
    <name evidence="4" type="ORF">Ccrd_014602</name>
</gene>
<dbReference type="FunFam" id="1.25.40.10:FF:001093">
    <property type="entry name" value="Pentatricopeptide repeat-containing protein At2g34400"/>
    <property type="match status" value="1"/>
</dbReference>
<comment type="caution">
    <text evidence="4">The sequence shown here is derived from an EMBL/GenBank/DDBJ whole genome shotgun (WGS) entry which is preliminary data.</text>
</comment>
<dbReference type="EMBL" id="LEKV01001528">
    <property type="protein sequence ID" value="KVI07039.1"/>
    <property type="molecule type" value="Genomic_DNA"/>
</dbReference>
<feature type="repeat" description="PPR" evidence="2">
    <location>
        <begin position="181"/>
        <end position="215"/>
    </location>
</feature>
<keyword evidence="3" id="KW-1133">Transmembrane helix</keyword>
<protein>
    <submittedName>
        <fullName evidence="4">Pentatricopeptide repeat-containing protein</fullName>
    </submittedName>
</protein>
<keyword evidence="1" id="KW-0677">Repeat</keyword>
<feature type="transmembrane region" description="Helical" evidence="3">
    <location>
        <begin position="12"/>
        <end position="32"/>
    </location>
</feature>
<keyword evidence="3" id="KW-0472">Membrane</keyword>
<dbReference type="Pfam" id="PF13041">
    <property type="entry name" value="PPR_2"/>
    <property type="match status" value="4"/>
</dbReference>
<accession>A0A103YDE2</accession>
<dbReference type="Proteomes" id="UP000243975">
    <property type="component" value="Unassembled WGS sequence"/>
</dbReference>
<feature type="repeat" description="PPR" evidence="2">
    <location>
        <begin position="386"/>
        <end position="420"/>
    </location>
</feature>
<organism evidence="4 5">
    <name type="scientific">Cynara cardunculus var. scolymus</name>
    <name type="common">Globe artichoke</name>
    <name type="synonym">Cynara scolymus</name>
    <dbReference type="NCBI Taxonomy" id="59895"/>
    <lineage>
        <taxon>Eukaryota</taxon>
        <taxon>Viridiplantae</taxon>
        <taxon>Streptophyta</taxon>
        <taxon>Embryophyta</taxon>
        <taxon>Tracheophyta</taxon>
        <taxon>Spermatophyta</taxon>
        <taxon>Magnoliopsida</taxon>
        <taxon>eudicotyledons</taxon>
        <taxon>Gunneridae</taxon>
        <taxon>Pentapetalae</taxon>
        <taxon>asterids</taxon>
        <taxon>campanulids</taxon>
        <taxon>Asterales</taxon>
        <taxon>Asteraceae</taxon>
        <taxon>Carduoideae</taxon>
        <taxon>Cardueae</taxon>
        <taxon>Carduinae</taxon>
        <taxon>Cynara</taxon>
    </lineage>
</organism>
<dbReference type="PROSITE" id="PS51375">
    <property type="entry name" value="PPR"/>
    <property type="match status" value="3"/>
</dbReference>
<dbReference type="InterPro" id="IPR046960">
    <property type="entry name" value="PPR_At4g14850-like_plant"/>
</dbReference>
<keyword evidence="3" id="KW-0812">Transmembrane</keyword>
<dbReference type="GO" id="GO:0003723">
    <property type="term" value="F:RNA binding"/>
    <property type="evidence" value="ECO:0007669"/>
    <property type="project" value="InterPro"/>
</dbReference>
<dbReference type="InterPro" id="IPR002885">
    <property type="entry name" value="PPR_rpt"/>
</dbReference>
<evidence type="ECO:0000256" key="1">
    <source>
        <dbReference type="ARBA" id="ARBA00022737"/>
    </source>
</evidence>
<dbReference type="PANTHER" id="PTHR47926:SF395">
    <property type="entry name" value="TETRATRICOPEPTIDE-LIKE HELICAL DOMAIN, DYW DOMAIN PROTEIN-RELATED"/>
    <property type="match status" value="1"/>
</dbReference>
<dbReference type="InterPro" id="IPR011990">
    <property type="entry name" value="TPR-like_helical_dom_sf"/>
</dbReference>
<sequence length="715" mass="80482">MVVGGGWWLFRWWLVAVPMVVGGGSDLILIRAKSSTSFCSLRTCRTRAVQSDIADINPSYYPQIHVQKLVDFLHECSRERSVKEAKAVHGSTENGLFHDAFRYFCKMQNCGIFPDVFAYSAFIQLCIGLDCFDLGKMVHAQIIIRGYASHVRVSTSLLNMYAKMGRVKDSWKVFTNMTEHNEVSWNALISGFTENGLHLKAFDYFLEMIETGFTPNKYTLVSVLKATGKLCDAGKGKHVHKCLLELDMESDVFVGTALIDMYSKCGALSDARSVFEMNFISCPLNMPWNAMISGYAQCNCSQEVLELYVKMCQRDIKSDIYTYCSVFAAIATMKCLLLGRQVHGMLLKSGCNTMALSVKNAIIDSYSKCGSLEDVKKVFDRLEERDVVSWTIMINAYSRCFEWEEALAIFSQMREDGFTPNQFTFSNALVACTSLCFLEYGQQLHGLLLKAGWDTDRCIESALIDMYAKCGSISEAKMVFEAIPNPDVVTWTAIISGYAQHGDVVNALQLFKKMQQLGVEANAVTMLCVLFACSHGGRVEEGLHYFKSMKEVYCLVPQMEHYACVVDMLGRVGRLNDAVEFIKQMPMEPNVMIWQNLLGACRVYGNTELGEIAARKIISINPHDSSPYVLLSNTYAQIGSSRQGPGLRNVMKERGVKKEPGYSWISVRGRVHKFHAQDQEHPEKDDLYFMLDDLREKIKAMGYVPDLRYALESGS</sequence>
<dbReference type="AlphaFoldDB" id="A0A103YDE2"/>
<dbReference type="GO" id="GO:0009451">
    <property type="term" value="P:RNA modification"/>
    <property type="evidence" value="ECO:0007669"/>
    <property type="project" value="InterPro"/>
</dbReference>
<name>A0A103YDE2_CYNCS</name>
<dbReference type="OMA" id="DVYTYCS"/>
<dbReference type="Gene3D" id="1.25.40.10">
    <property type="entry name" value="Tetratricopeptide repeat domain"/>
    <property type="match status" value="5"/>
</dbReference>
<dbReference type="NCBIfam" id="TIGR00756">
    <property type="entry name" value="PPR"/>
    <property type="match status" value="6"/>
</dbReference>
<evidence type="ECO:0000313" key="5">
    <source>
        <dbReference type="Proteomes" id="UP000243975"/>
    </source>
</evidence>
<dbReference type="FunFam" id="1.25.40.10:FF:000344">
    <property type="entry name" value="Pentatricopeptide repeat-containing protein"/>
    <property type="match status" value="2"/>
</dbReference>
<reference evidence="4 5" key="1">
    <citation type="journal article" date="2016" name="Sci. Rep.">
        <title>The genome sequence of the outbreeding globe artichoke constructed de novo incorporating a phase-aware low-pass sequencing strategy of F1 progeny.</title>
        <authorList>
            <person name="Scaglione D."/>
            <person name="Reyes-Chin-Wo S."/>
            <person name="Acquadro A."/>
            <person name="Froenicke L."/>
            <person name="Portis E."/>
            <person name="Beitel C."/>
            <person name="Tirone M."/>
            <person name="Mauro R."/>
            <person name="Lo Monaco A."/>
            <person name="Mauromicale G."/>
            <person name="Faccioli P."/>
            <person name="Cattivelli L."/>
            <person name="Rieseberg L."/>
            <person name="Michelmore R."/>
            <person name="Lanteri S."/>
        </authorList>
    </citation>
    <scope>NUCLEOTIDE SEQUENCE [LARGE SCALE GENOMIC DNA]</scope>
    <source>
        <strain evidence="4">2C</strain>
    </source>
</reference>
<evidence type="ECO:0000313" key="4">
    <source>
        <dbReference type="EMBL" id="KVI07039.1"/>
    </source>
</evidence>
<feature type="repeat" description="PPR" evidence="2">
    <location>
        <begin position="487"/>
        <end position="521"/>
    </location>
</feature>
<evidence type="ECO:0000256" key="3">
    <source>
        <dbReference type="SAM" id="Phobius"/>
    </source>
</evidence>
<dbReference type="PANTHER" id="PTHR47926">
    <property type="entry name" value="PENTATRICOPEPTIDE REPEAT-CONTAINING PROTEIN"/>
    <property type="match status" value="1"/>
</dbReference>
<dbReference type="Pfam" id="PF20431">
    <property type="entry name" value="E_motif"/>
    <property type="match status" value="1"/>
</dbReference>